<accession>A0A1H0QMF4</accession>
<evidence type="ECO:0000256" key="1">
    <source>
        <dbReference type="SAM" id="SignalP"/>
    </source>
</evidence>
<dbReference type="RefSeq" id="WP_092222436.1">
    <property type="nucleotide sequence ID" value="NZ_FNJI01000012.1"/>
</dbReference>
<name>A0A1H0QMF4_9BACT</name>
<feature type="chain" id="PRO_5011742040" evidence="1">
    <location>
        <begin position="39"/>
        <end position="146"/>
    </location>
</feature>
<dbReference type="AlphaFoldDB" id="A0A1H0QMF4"/>
<sequence length="146" mass="15706">MINTSPPSTHPAAGTCFHRNILSVILFCCLVAAPGAKAQAANGVSAGFISSDDKNIVLSIRISHPSPATLIVEQYLSPGNAIVRTSPPAKKINRRNGVVKWLFTNVKTGTLNLVTTLDRPLSGTIKASIRFRDPRTGKYTEFQVHP</sequence>
<protein>
    <submittedName>
        <fullName evidence="2">Uncharacterized protein</fullName>
    </submittedName>
</protein>
<keyword evidence="1" id="KW-0732">Signal</keyword>
<reference evidence="2 3" key="1">
    <citation type="submission" date="2016-10" db="EMBL/GenBank/DDBJ databases">
        <authorList>
            <person name="de Groot N.N."/>
        </authorList>
    </citation>
    <scope>NUCLEOTIDE SEQUENCE [LARGE SCALE GENOMIC DNA]</scope>
    <source>
        <strain evidence="2 3">DSM 12130</strain>
    </source>
</reference>
<dbReference type="STRING" id="91360.SAMN05660330_02035"/>
<organism evidence="2 3">
    <name type="scientific">Desulforhopalus singaporensis</name>
    <dbReference type="NCBI Taxonomy" id="91360"/>
    <lineage>
        <taxon>Bacteria</taxon>
        <taxon>Pseudomonadati</taxon>
        <taxon>Thermodesulfobacteriota</taxon>
        <taxon>Desulfobulbia</taxon>
        <taxon>Desulfobulbales</taxon>
        <taxon>Desulfocapsaceae</taxon>
        <taxon>Desulforhopalus</taxon>
    </lineage>
</organism>
<gene>
    <name evidence="2" type="ORF">SAMN05660330_02035</name>
</gene>
<evidence type="ECO:0000313" key="3">
    <source>
        <dbReference type="Proteomes" id="UP000199073"/>
    </source>
</evidence>
<dbReference type="Proteomes" id="UP000199073">
    <property type="component" value="Unassembled WGS sequence"/>
</dbReference>
<proteinExistence type="predicted"/>
<dbReference type="OrthoDB" id="5432640at2"/>
<feature type="signal peptide" evidence="1">
    <location>
        <begin position="1"/>
        <end position="38"/>
    </location>
</feature>
<dbReference type="EMBL" id="FNJI01000012">
    <property type="protein sequence ID" value="SDP18517.1"/>
    <property type="molecule type" value="Genomic_DNA"/>
</dbReference>
<keyword evidence="3" id="KW-1185">Reference proteome</keyword>
<evidence type="ECO:0000313" key="2">
    <source>
        <dbReference type="EMBL" id="SDP18517.1"/>
    </source>
</evidence>